<feature type="region of interest" description="Disordered" evidence="1">
    <location>
        <begin position="166"/>
        <end position="187"/>
    </location>
</feature>
<sequence precursor="true">MQSFTPSIAVALALAALFSCASTGQGQSASIERIRERHAAELDAFHFEQQRLARSEGIRQTLHFGPLGDLIVHDVELIGWPGAETLRSEFTWVNSGVRTRRPPIVQLSIIDEAGDDWRSAEFPLGVTFGIEYGNGSTHSAWLEVPTDGLHLRPNWSWGMQLLAPEDAPGRDRATASAGPSAGSSTGL</sequence>
<organism evidence="3 4">
    <name type="scientific">Saltatorellus ferox</name>
    <dbReference type="NCBI Taxonomy" id="2528018"/>
    <lineage>
        <taxon>Bacteria</taxon>
        <taxon>Pseudomonadati</taxon>
        <taxon>Planctomycetota</taxon>
        <taxon>Planctomycetia</taxon>
        <taxon>Planctomycetia incertae sedis</taxon>
        <taxon>Saltatorellus</taxon>
    </lineage>
</organism>
<protein>
    <recommendedName>
        <fullName evidence="5">Lipoprotein</fullName>
    </recommendedName>
</protein>
<evidence type="ECO:0000256" key="1">
    <source>
        <dbReference type="SAM" id="MobiDB-lite"/>
    </source>
</evidence>
<evidence type="ECO:0000313" key="4">
    <source>
        <dbReference type="Proteomes" id="UP000320390"/>
    </source>
</evidence>
<gene>
    <name evidence="3" type="ORF">Poly30_32150</name>
</gene>
<dbReference type="Proteomes" id="UP000320390">
    <property type="component" value="Chromosome"/>
</dbReference>
<feature type="signal peptide" evidence="2">
    <location>
        <begin position="1"/>
        <end position="21"/>
    </location>
</feature>
<dbReference type="EMBL" id="CP036434">
    <property type="protein sequence ID" value="QDV07686.1"/>
    <property type="molecule type" value="Genomic_DNA"/>
</dbReference>
<reference evidence="3 4" key="1">
    <citation type="submission" date="2019-02" db="EMBL/GenBank/DDBJ databases">
        <title>Deep-cultivation of Planctomycetes and their phenomic and genomic characterization uncovers novel biology.</title>
        <authorList>
            <person name="Wiegand S."/>
            <person name="Jogler M."/>
            <person name="Boedeker C."/>
            <person name="Pinto D."/>
            <person name="Vollmers J."/>
            <person name="Rivas-Marin E."/>
            <person name="Kohn T."/>
            <person name="Peeters S.H."/>
            <person name="Heuer A."/>
            <person name="Rast P."/>
            <person name="Oberbeckmann S."/>
            <person name="Bunk B."/>
            <person name="Jeske O."/>
            <person name="Meyerdierks A."/>
            <person name="Storesund J.E."/>
            <person name="Kallscheuer N."/>
            <person name="Luecker S."/>
            <person name="Lage O.M."/>
            <person name="Pohl T."/>
            <person name="Merkel B.J."/>
            <person name="Hornburger P."/>
            <person name="Mueller R.-W."/>
            <person name="Bruemmer F."/>
            <person name="Labrenz M."/>
            <person name="Spormann A.M."/>
            <person name="Op den Camp H."/>
            <person name="Overmann J."/>
            <person name="Amann R."/>
            <person name="Jetten M.S.M."/>
            <person name="Mascher T."/>
            <person name="Medema M.H."/>
            <person name="Devos D.P."/>
            <person name="Kaster A.-K."/>
            <person name="Ovreas L."/>
            <person name="Rohde M."/>
            <person name="Galperin M.Y."/>
            <person name="Jogler C."/>
        </authorList>
    </citation>
    <scope>NUCLEOTIDE SEQUENCE [LARGE SCALE GENOMIC DNA]</scope>
    <source>
        <strain evidence="3 4">Poly30</strain>
    </source>
</reference>
<keyword evidence="4" id="KW-1185">Reference proteome</keyword>
<evidence type="ECO:0008006" key="5">
    <source>
        <dbReference type="Google" id="ProtNLM"/>
    </source>
</evidence>
<dbReference type="RefSeq" id="WP_145199005.1">
    <property type="nucleotide sequence ID" value="NZ_CP036434.1"/>
</dbReference>
<evidence type="ECO:0000256" key="2">
    <source>
        <dbReference type="SAM" id="SignalP"/>
    </source>
</evidence>
<proteinExistence type="predicted"/>
<name>A0A518EUB4_9BACT</name>
<feature type="chain" id="PRO_5022093428" description="Lipoprotein" evidence="2">
    <location>
        <begin position="22"/>
        <end position="187"/>
    </location>
</feature>
<accession>A0A518EUB4</accession>
<dbReference type="AlphaFoldDB" id="A0A518EUB4"/>
<keyword evidence="2" id="KW-0732">Signal</keyword>
<evidence type="ECO:0000313" key="3">
    <source>
        <dbReference type="EMBL" id="QDV07686.1"/>
    </source>
</evidence>
<feature type="compositionally biased region" description="Low complexity" evidence="1">
    <location>
        <begin position="174"/>
        <end position="187"/>
    </location>
</feature>